<evidence type="ECO:0000256" key="1">
    <source>
        <dbReference type="SAM" id="SignalP"/>
    </source>
</evidence>
<keyword evidence="3" id="KW-1185">Reference proteome</keyword>
<gene>
    <name evidence="2" type="ORF">CHS0354_003269</name>
</gene>
<keyword evidence="1" id="KW-0732">Signal</keyword>
<feature type="chain" id="PRO_5041927658" evidence="1">
    <location>
        <begin position="18"/>
        <end position="171"/>
    </location>
</feature>
<dbReference type="EMBL" id="JAEAOA010000266">
    <property type="protein sequence ID" value="KAK3598709.1"/>
    <property type="molecule type" value="Genomic_DNA"/>
</dbReference>
<comment type="caution">
    <text evidence="2">The sequence shown here is derived from an EMBL/GenBank/DDBJ whole genome shotgun (WGS) entry which is preliminary data.</text>
</comment>
<name>A0AAE0W2I7_9BIVA</name>
<proteinExistence type="predicted"/>
<organism evidence="2 3">
    <name type="scientific">Potamilus streckersoni</name>
    <dbReference type="NCBI Taxonomy" id="2493646"/>
    <lineage>
        <taxon>Eukaryota</taxon>
        <taxon>Metazoa</taxon>
        <taxon>Spiralia</taxon>
        <taxon>Lophotrochozoa</taxon>
        <taxon>Mollusca</taxon>
        <taxon>Bivalvia</taxon>
        <taxon>Autobranchia</taxon>
        <taxon>Heteroconchia</taxon>
        <taxon>Palaeoheterodonta</taxon>
        <taxon>Unionida</taxon>
        <taxon>Unionoidea</taxon>
        <taxon>Unionidae</taxon>
        <taxon>Ambleminae</taxon>
        <taxon>Lampsilini</taxon>
        <taxon>Potamilus</taxon>
    </lineage>
</organism>
<dbReference type="AlphaFoldDB" id="A0AAE0W2I7"/>
<feature type="signal peptide" evidence="1">
    <location>
        <begin position="1"/>
        <end position="17"/>
    </location>
</feature>
<evidence type="ECO:0000313" key="2">
    <source>
        <dbReference type="EMBL" id="KAK3598709.1"/>
    </source>
</evidence>
<evidence type="ECO:0000313" key="3">
    <source>
        <dbReference type="Proteomes" id="UP001195483"/>
    </source>
</evidence>
<dbReference type="Proteomes" id="UP001195483">
    <property type="component" value="Unassembled WGS sequence"/>
</dbReference>
<reference evidence="2" key="1">
    <citation type="journal article" date="2021" name="Genome Biol. Evol.">
        <title>A High-Quality Reference Genome for a Parasitic Bivalve with Doubly Uniparental Inheritance (Bivalvia: Unionida).</title>
        <authorList>
            <person name="Smith C.H."/>
        </authorList>
    </citation>
    <scope>NUCLEOTIDE SEQUENCE</scope>
    <source>
        <strain evidence="2">CHS0354</strain>
    </source>
</reference>
<protein>
    <submittedName>
        <fullName evidence="2">Uncharacterized protein</fullName>
    </submittedName>
</protein>
<reference evidence="2" key="2">
    <citation type="journal article" date="2021" name="Genome Biol. Evol.">
        <title>Developing a high-quality reference genome for a parasitic bivalve with doubly uniparental inheritance (Bivalvia: Unionida).</title>
        <authorList>
            <person name="Smith C.H."/>
        </authorList>
    </citation>
    <scope>NUCLEOTIDE SEQUENCE</scope>
    <source>
        <strain evidence="2">CHS0354</strain>
        <tissue evidence="2">Mantle</tissue>
    </source>
</reference>
<sequence length="171" mass="19330">MIYKALLVMLMIIQTYCIQTLDNITNQADSGNDTRPMELIVSPQIVQPPKEDYTVGNSKCQSGNKCGYHQGTSYMWCNLDKGWDYCCSGNCQGTPESEKMIRRAVMVLLKVSQENRVMRIIHVACTEERILLIPDIGAPTINIKLIGTFVVVHWTRVEIDMMVMEIGVILV</sequence>
<accession>A0AAE0W2I7</accession>
<reference evidence="2" key="3">
    <citation type="submission" date="2023-05" db="EMBL/GenBank/DDBJ databases">
        <authorList>
            <person name="Smith C.H."/>
        </authorList>
    </citation>
    <scope>NUCLEOTIDE SEQUENCE</scope>
    <source>
        <strain evidence="2">CHS0354</strain>
        <tissue evidence="2">Mantle</tissue>
    </source>
</reference>